<sequence>MRLNKPRGGGSWDGRREMVRDELPVIRLAAIWCSLSASGFASVTCFNLQRQDRSGDLWSVKDVRTSQRQVHELGRKDAVTQWASALVDSDLPQEVSFVLAAEFRITQVFGRVDDQPGLSRRCRVSGVNCVVQDCSGYAVSFNKRHRGGGGWRVLSTHVRERSHGNCDPGQEVSCAEHLRCVTKTVYWCSAYSLITKRVVVVKLWRMIIDR</sequence>
<dbReference type="AlphaFoldDB" id="A0AAW0S9S1"/>
<protein>
    <submittedName>
        <fullName evidence="1">Uncharacterized protein</fullName>
    </submittedName>
</protein>
<keyword evidence="2" id="KW-1185">Reference proteome</keyword>
<gene>
    <name evidence="1" type="ORF">O3P69_011855</name>
</gene>
<accession>A0AAW0S9S1</accession>
<reference evidence="1 2" key="1">
    <citation type="submission" date="2023-03" db="EMBL/GenBank/DDBJ databases">
        <title>High-quality genome of Scylla paramamosain provides insights in environmental adaptation.</title>
        <authorList>
            <person name="Zhang L."/>
        </authorList>
    </citation>
    <scope>NUCLEOTIDE SEQUENCE [LARGE SCALE GENOMIC DNA]</scope>
    <source>
        <strain evidence="1">LZ_2023a</strain>
        <tissue evidence="1">Muscle</tissue>
    </source>
</reference>
<proteinExistence type="predicted"/>
<dbReference type="Proteomes" id="UP001487740">
    <property type="component" value="Unassembled WGS sequence"/>
</dbReference>
<organism evidence="1 2">
    <name type="scientific">Scylla paramamosain</name>
    <name type="common">Mud crab</name>
    <dbReference type="NCBI Taxonomy" id="85552"/>
    <lineage>
        <taxon>Eukaryota</taxon>
        <taxon>Metazoa</taxon>
        <taxon>Ecdysozoa</taxon>
        <taxon>Arthropoda</taxon>
        <taxon>Crustacea</taxon>
        <taxon>Multicrustacea</taxon>
        <taxon>Malacostraca</taxon>
        <taxon>Eumalacostraca</taxon>
        <taxon>Eucarida</taxon>
        <taxon>Decapoda</taxon>
        <taxon>Pleocyemata</taxon>
        <taxon>Brachyura</taxon>
        <taxon>Eubrachyura</taxon>
        <taxon>Portunoidea</taxon>
        <taxon>Portunidae</taxon>
        <taxon>Portuninae</taxon>
        <taxon>Scylla</taxon>
    </lineage>
</organism>
<comment type="caution">
    <text evidence="1">The sequence shown here is derived from an EMBL/GenBank/DDBJ whole genome shotgun (WGS) entry which is preliminary data.</text>
</comment>
<dbReference type="EMBL" id="JARAKH010006400">
    <property type="protein sequence ID" value="KAK8371868.1"/>
    <property type="molecule type" value="Genomic_DNA"/>
</dbReference>
<name>A0AAW0S9S1_SCYPA</name>
<evidence type="ECO:0000313" key="1">
    <source>
        <dbReference type="EMBL" id="KAK8371868.1"/>
    </source>
</evidence>
<evidence type="ECO:0000313" key="2">
    <source>
        <dbReference type="Proteomes" id="UP001487740"/>
    </source>
</evidence>